<feature type="domain" description="Phage-Barnase-EndoU-ColicinE5/D-RelE like nuclease 3" evidence="1">
    <location>
        <begin position="6"/>
        <end position="108"/>
    </location>
</feature>
<dbReference type="InterPro" id="IPR041301">
    <property type="entry name" value="PBECR3"/>
</dbReference>
<protein>
    <recommendedName>
        <fullName evidence="1">Phage-Barnase-EndoU-ColicinE5/D-RelE like nuclease 3 domain-containing protein</fullName>
    </recommendedName>
</protein>
<organism evidence="2 3">
    <name type="scientific">Gemella haemolysans</name>
    <dbReference type="NCBI Taxonomy" id="1379"/>
    <lineage>
        <taxon>Bacteria</taxon>
        <taxon>Bacillati</taxon>
        <taxon>Bacillota</taxon>
        <taxon>Bacilli</taxon>
        <taxon>Bacillales</taxon>
        <taxon>Gemellaceae</taxon>
        <taxon>Gemella</taxon>
    </lineage>
</organism>
<gene>
    <name evidence="2" type="ORF">HMPREF3186_00048</name>
</gene>
<sequence>MGEIKVKINNKIKQQLDINIDVDEVIISRGLETHMKKSRHKHAIKYISYIENIIETPDYVGINPREKGVSLECIKLFEDNILLAIKLDMKNNYFYTASMYDITDAKLKSMIRSGRIKKYNN</sequence>
<dbReference type="Proteomes" id="UP000070355">
    <property type="component" value="Unassembled WGS sequence"/>
</dbReference>
<evidence type="ECO:0000313" key="3">
    <source>
        <dbReference type="Proteomes" id="UP000070355"/>
    </source>
</evidence>
<dbReference type="AlphaFoldDB" id="A0A134A9E7"/>
<accession>A0A134A9E7</accession>
<dbReference type="EMBL" id="LSDC01000005">
    <property type="protein sequence ID" value="KXB64342.1"/>
    <property type="molecule type" value="Genomic_DNA"/>
</dbReference>
<reference evidence="3" key="1">
    <citation type="submission" date="2016-01" db="EMBL/GenBank/DDBJ databases">
        <authorList>
            <person name="Mitreva M."/>
            <person name="Pepin K.H."/>
            <person name="Mihindukulasuriya K.A."/>
            <person name="Fulton R."/>
            <person name="Fronick C."/>
            <person name="O'Laughlin M."/>
            <person name="Miner T."/>
            <person name="Herter B."/>
            <person name="Rosa B.A."/>
            <person name="Cordes M."/>
            <person name="Tomlinson C."/>
            <person name="Wollam A."/>
            <person name="Palsikar V.B."/>
            <person name="Mardis E.R."/>
            <person name="Wilson R.K."/>
        </authorList>
    </citation>
    <scope>NUCLEOTIDE SEQUENCE [LARGE SCALE GENOMIC DNA]</scope>
    <source>
        <strain evidence="3">DNF01167</strain>
    </source>
</reference>
<name>A0A134A9E7_9BACL</name>
<dbReference type="Pfam" id="PF18812">
    <property type="entry name" value="PBECR3"/>
    <property type="match status" value="1"/>
</dbReference>
<evidence type="ECO:0000313" key="2">
    <source>
        <dbReference type="EMBL" id="KXB64342.1"/>
    </source>
</evidence>
<evidence type="ECO:0000259" key="1">
    <source>
        <dbReference type="Pfam" id="PF18812"/>
    </source>
</evidence>
<dbReference type="PATRIC" id="fig|1379.3.peg.49"/>
<comment type="caution">
    <text evidence="2">The sequence shown here is derived from an EMBL/GenBank/DDBJ whole genome shotgun (WGS) entry which is preliminary data.</text>
</comment>
<proteinExistence type="predicted"/>